<dbReference type="GO" id="GO:0004497">
    <property type="term" value="F:monooxygenase activity"/>
    <property type="evidence" value="ECO:0007669"/>
    <property type="project" value="InterPro"/>
</dbReference>
<gene>
    <name evidence="2" type="ORF">MGAL_10B034357</name>
</gene>
<accession>A0A8B6HHW8</accession>
<protein>
    <submittedName>
        <fullName evidence="2">Uncharacterized protein</fullName>
    </submittedName>
</protein>
<feature type="region of interest" description="Disordered" evidence="1">
    <location>
        <begin position="49"/>
        <end position="73"/>
    </location>
</feature>
<dbReference type="OrthoDB" id="10527672at2759"/>
<dbReference type="GO" id="GO:0016705">
    <property type="term" value="F:oxidoreductase activity, acting on paired donors, with incorporation or reduction of molecular oxygen"/>
    <property type="evidence" value="ECO:0007669"/>
    <property type="project" value="InterPro"/>
</dbReference>
<feature type="non-terminal residue" evidence="2">
    <location>
        <position position="166"/>
    </location>
</feature>
<dbReference type="AlphaFoldDB" id="A0A8B6HHW8"/>
<dbReference type="GO" id="GO:0020037">
    <property type="term" value="F:heme binding"/>
    <property type="evidence" value="ECO:0007669"/>
    <property type="project" value="InterPro"/>
</dbReference>
<dbReference type="GO" id="GO:0005506">
    <property type="term" value="F:iron ion binding"/>
    <property type="evidence" value="ECO:0007669"/>
    <property type="project" value="InterPro"/>
</dbReference>
<comment type="caution">
    <text evidence="2">The sequence shown here is derived from an EMBL/GenBank/DDBJ whole genome shotgun (WGS) entry which is preliminary data.</text>
</comment>
<dbReference type="Proteomes" id="UP000596742">
    <property type="component" value="Unassembled WGS sequence"/>
</dbReference>
<dbReference type="InterPro" id="IPR036396">
    <property type="entry name" value="Cyt_P450_sf"/>
</dbReference>
<name>A0A8B6HHW8_MYTGA</name>
<dbReference type="Gene3D" id="1.10.630.10">
    <property type="entry name" value="Cytochrome P450"/>
    <property type="match status" value="1"/>
</dbReference>
<feature type="compositionally biased region" description="Polar residues" evidence="1">
    <location>
        <begin position="51"/>
        <end position="65"/>
    </location>
</feature>
<evidence type="ECO:0000313" key="2">
    <source>
        <dbReference type="EMBL" id="VDI79314.1"/>
    </source>
</evidence>
<proteinExistence type="predicted"/>
<reference evidence="2" key="1">
    <citation type="submission" date="2018-11" db="EMBL/GenBank/DDBJ databases">
        <authorList>
            <person name="Alioto T."/>
            <person name="Alioto T."/>
        </authorList>
    </citation>
    <scope>NUCLEOTIDE SEQUENCE</scope>
</reference>
<sequence length="166" mass="19411">MSYTFLRIVNNLFSFLIIKTYEEKPYHNITEYRTAISSLVQIETHQERNGMKSSSKNITRFQANSPPCKRQRKESLTTKLLRNTTGDVCEFISIFGSNAHEMLMKKYKAFGPVYTFSAFGKKMVFLFEADDVEKLKAAEGRYPQHVDFKHLRRHREDQGYPKGLLI</sequence>
<keyword evidence="3" id="KW-1185">Reference proteome</keyword>
<evidence type="ECO:0000256" key="1">
    <source>
        <dbReference type="SAM" id="MobiDB-lite"/>
    </source>
</evidence>
<organism evidence="2 3">
    <name type="scientific">Mytilus galloprovincialis</name>
    <name type="common">Mediterranean mussel</name>
    <dbReference type="NCBI Taxonomy" id="29158"/>
    <lineage>
        <taxon>Eukaryota</taxon>
        <taxon>Metazoa</taxon>
        <taxon>Spiralia</taxon>
        <taxon>Lophotrochozoa</taxon>
        <taxon>Mollusca</taxon>
        <taxon>Bivalvia</taxon>
        <taxon>Autobranchia</taxon>
        <taxon>Pteriomorphia</taxon>
        <taxon>Mytilida</taxon>
        <taxon>Mytiloidea</taxon>
        <taxon>Mytilidae</taxon>
        <taxon>Mytilinae</taxon>
        <taxon>Mytilus</taxon>
    </lineage>
</organism>
<evidence type="ECO:0000313" key="3">
    <source>
        <dbReference type="Proteomes" id="UP000596742"/>
    </source>
</evidence>
<dbReference type="EMBL" id="UYJE01010054">
    <property type="protein sequence ID" value="VDI79314.1"/>
    <property type="molecule type" value="Genomic_DNA"/>
</dbReference>